<reference evidence="2" key="1">
    <citation type="submission" date="2020-05" db="EMBL/GenBank/DDBJ databases">
        <authorList>
            <person name="Chiriac C."/>
            <person name="Salcher M."/>
            <person name="Ghai R."/>
            <person name="Kavagutti S V."/>
        </authorList>
    </citation>
    <scope>NUCLEOTIDE SEQUENCE</scope>
</reference>
<organism evidence="2">
    <name type="scientific">freshwater metagenome</name>
    <dbReference type="NCBI Taxonomy" id="449393"/>
    <lineage>
        <taxon>unclassified sequences</taxon>
        <taxon>metagenomes</taxon>
        <taxon>ecological metagenomes</taxon>
    </lineage>
</organism>
<evidence type="ECO:0000313" key="2">
    <source>
        <dbReference type="EMBL" id="CAB4690674.1"/>
    </source>
</evidence>
<sequence>MLTPSASAREVRLTVSPPSDNSTNWRSALAPEKSVRAKFTASYIAVSPWADSFEMVAASKARSVVSGALIDTESANEITPTGTSIGSTARKLMAAALAAAIASPSFMLADVSMSNTTSRPALGTTSSWNGTDLPPSRSVTLLVDSVPPVRPAGALNSIVVVG</sequence>
<dbReference type="AlphaFoldDB" id="A0A6J6P2B1"/>
<evidence type="ECO:0000256" key="1">
    <source>
        <dbReference type="SAM" id="MobiDB-lite"/>
    </source>
</evidence>
<accession>A0A6J6P2B1</accession>
<proteinExistence type="predicted"/>
<protein>
    <submittedName>
        <fullName evidence="2">Unannotated protein</fullName>
    </submittedName>
</protein>
<dbReference type="EMBL" id="CAEZXM010000115">
    <property type="protein sequence ID" value="CAB4690674.1"/>
    <property type="molecule type" value="Genomic_DNA"/>
</dbReference>
<name>A0A6J6P2B1_9ZZZZ</name>
<feature type="region of interest" description="Disordered" evidence="1">
    <location>
        <begin position="1"/>
        <end position="22"/>
    </location>
</feature>
<gene>
    <name evidence="2" type="ORF">UFOPK2366_00742</name>
</gene>